<dbReference type="SMART" id="SM00044">
    <property type="entry name" value="CYCc"/>
    <property type="match status" value="1"/>
</dbReference>
<evidence type="ECO:0000256" key="2">
    <source>
        <dbReference type="ARBA" id="ARBA00022692"/>
    </source>
</evidence>
<accession>D2VIU3</accession>
<reference evidence="12 13" key="1">
    <citation type="journal article" date="2010" name="Cell">
        <title>The genome of Naegleria gruberi illuminates early eukaryotic versatility.</title>
        <authorList>
            <person name="Fritz-Laylin L.K."/>
            <person name="Prochnik S.E."/>
            <person name="Ginger M.L."/>
            <person name="Dacks J.B."/>
            <person name="Carpenter M.L."/>
            <person name="Field M.C."/>
            <person name="Kuo A."/>
            <person name="Paredez A."/>
            <person name="Chapman J."/>
            <person name="Pham J."/>
            <person name="Shu S."/>
            <person name="Neupane R."/>
            <person name="Cipriano M."/>
            <person name="Mancuso J."/>
            <person name="Tu H."/>
            <person name="Salamov A."/>
            <person name="Lindquist E."/>
            <person name="Shapiro H."/>
            <person name="Lucas S."/>
            <person name="Grigoriev I.V."/>
            <person name="Cande W.Z."/>
            <person name="Fulton C."/>
            <person name="Rokhsar D.S."/>
            <person name="Dawson S.C."/>
        </authorList>
    </citation>
    <scope>NUCLEOTIDE SEQUENCE [LARGE SCALE GENOMIC DNA]</scope>
    <source>
        <strain evidence="12 13">NEG-M</strain>
    </source>
</reference>
<evidence type="ECO:0000256" key="7">
    <source>
        <dbReference type="RuleBase" id="RU000405"/>
    </source>
</evidence>
<dbReference type="KEGG" id="ngr:NAEGRDRAFT_58336"/>
<dbReference type="SUPFAM" id="SSF55785">
    <property type="entry name" value="PYP-like sensor domain (PAS domain)"/>
    <property type="match status" value="1"/>
</dbReference>
<dbReference type="NCBIfam" id="TIGR00229">
    <property type="entry name" value="sensory_box"/>
    <property type="match status" value="1"/>
</dbReference>
<dbReference type="RefSeq" id="XP_002676156.1">
    <property type="nucleotide sequence ID" value="XM_002676110.1"/>
</dbReference>
<keyword evidence="13" id="KW-1185">Reference proteome</keyword>
<dbReference type="VEuPathDB" id="AmoebaDB:NAEGRDRAFT_58336"/>
<dbReference type="SUPFAM" id="SSF55073">
    <property type="entry name" value="Nucleotide cyclase"/>
    <property type="match status" value="1"/>
</dbReference>
<dbReference type="InterPro" id="IPR050401">
    <property type="entry name" value="Cyclic_nucleotide_synthase"/>
</dbReference>
<feature type="transmembrane region" description="Helical" evidence="9">
    <location>
        <begin position="968"/>
        <end position="996"/>
    </location>
</feature>
<proteinExistence type="inferred from homology"/>
<dbReference type="PANTHER" id="PTHR11920">
    <property type="entry name" value="GUANYLYL CYCLASE"/>
    <property type="match status" value="1"/>
</dbReference>
<evidence type="ECO:0000256" key="1">
    <source>
        <dbReference type="ARBA" id="ARBA00004370"/>
    </source>
</evidence>
<dbReference type="PANTHER" id="PTHR11920:SF335">
    <property type="entry name" value="GUANYLATE CYCLASE"/>
    <property type="match status" value="1"/>
</dbReference>
<evidence type="ECO:0000313" key="13">
    <source>
        <dbReference type="Proteomes" id="UP000006671"/>
    </source>
</evidence>
<dbReference type="Pfam" id="PF13426">
    <property type="entry name" value="PAS_9"/>
    <property type="match status" value="1"/>
</dbReference>
<evidence type="ECO:0000256" key="5">
    <source>
        <dbReference type="ARBA" id="ARBA00023136"/>
    </source>
</evidence>
<evidence type="ECO:0000256" key="3">
    <source>
        <dbReference type="ARBA" id="ARBA00022741"/>
    </source>
</evidence>
<evidence type="ECO:0000259" key="11">
    <source>
        <dbReference type="PROSITE" id="PS50125"/>
    </source>
</evidence>
<protein>
    <submittedName>
        <fullName evidence="12">Adenylate/guanylate cyclase</fullName>
    </submittedName>
</protein>
<dbReference type="PROSITE" id="PS50125">
    <property type="entry name" value="GUANYLATE_CYCLASE_2"/>
    <property type="match status" value="1"/>
</dbReference>
<evidence type="ECO:0000256" key="4">
    <source>
        <dbReference type="ARBA" id="ARBA00022989"/>
    </source>
</evidence>
<feature type="transmembrane region" description="Helical" evidence="9">
    <location>
        <begin position="726"/>
        <end position="745"/>
    </location>
</feature>
<evidence type="ECO:0000256" key="8">
    <source>
        <dbReference type="SAM" id="MobiDB-lite"/>
    </source>
</evidence>
<feature type="transmembrane region" description="Helical" evidence="9">
    <location>
        <begin position="647"/>
        <end position="671"/>
    </location>
</feature>
<organism evidence="13">
    <name type="scientific">Naegleria gruberi</name>
    <name type="common">Amoeba</name>
    <dbReference type="NCBI Taxonomy" id="5762"/>
    <lineage>
        <taxon>Eukaryota</taxon>
        <taxon>Discoba</taxon>
        <taxon>Heterolobosea</taxon>
        <taxon>Tetramitia</taxon>
        <taxon>Eutetramitia</taxon>
        <taxon>Vahlkampfiidae</taxon>
        <taxon>Naegleria</taxon>
    </lineage>
</organism>
<dbReference type="GO" id="GO:0007168">
    <property type="term" value="P:receptor guanylyl cyclase signaling pathway"/>
    <property type="evidence" value="ECO:0007669"/>
    <property type="project" value="TreeGrafter"/>
</dbReference>
<dbReference type="InterPro" id="IPR000014">
    <property type="entry name" value="PAS"/>
</dbReference>
<feature type="region of interest" description="Disordered" evidence="8">
    <location>
        <begin position="1122"/>
        <end position="1142"/>
    </location>
</feature>
<gene>
    <name evidence="12" type="ORF">NAEGRDRAFT_58336</name>
</gene>
<dbReference type="InterPro" id="IPR035965">
    <property type="entry name" value="PAS-like_dom_sf"/>
</dbReference>
<dbReference type="EMBL" id="GG738874">
    <property type="protein sequence ID" value="EFC43412.1"/>
    <property type="molecule type" value="Genomic_DNA"/>
</dbReference>
<dbReference type="eggNOG" id="KOG1023">
    <property type="taxonomic scope" value="Eukaryota"/>
</dbReference>
<feature type="transmembrane region" description="Helical" evidence="9">
    <location>
        <begin position="403"/>
        <end position="427"/>
    </location>
</feature>
<evidence type="ECO:0000259" key="10">
    <source>
        <dbReference type="PROSITE" id="PS50112"/>
    </source>
</evidence>
<dbReference type="SMART" id="SM00091">
    <property type="entry name" value="PAS"/>
    <property type="match status" value="1"/>
</dbReference>
<dbReference type="Proteomes" id="UP000006671">
    <property type="component" value="Unassembled WGS sequence"/>
</dbReference>
<dbReference type="Gene3D" id="3.30.70.1230">
    <property type="entry name" value="Nucleotide cyclase"/>
    <property type="match status" value="1"/>
</dbReference>
<dbReference type="GO" id="GO:0001653">
    <property type="term" value="F:peptide receptor activity"/>
    <property type="evidence" value="ECO:0007669"/>
    <property type="project" value="TreeGrafter"/>
</dbReference>
<dbReference type="CDD" id="cd07302">
    <property type="entry name" value="CHD"/>
    <property type="match status" value="1"/>
</dbReference>
<dbReference type="GO" id="GO:0000166">
    <property type="term" value="F:nucleotide binding"/>
    <property type="evidence" value="ECO:0007669"/>
    <property type="project" value="UniProtKB-KW"/>
</dbReference>
<feature type="domain" description="PAS" evidence="10">
    <location>
        <begin position="1050"/>
        <end position="1120"/>
    </location>
</feature>
<dbReference type="GO" id="GO:0004016">
    <property type="term" value="F:adenylate cyclase activity"/>
    <property type="evidence" value="ECO:0007669"/>
    <property type="project" value="TreeGrafter"/>
</dbReference>
<evidence type="ECO:0000256" key="9">
    <source>
        <dbReference type="SAM" id="Phobius"/>
    </source>
</evidence>
<comment type="subcellular location">
    <subcellularLocation>
        <location evidence="1">Membrane</location>
    </subcellularLocation>
</comment>
<dbReference type="GO" id="GO:0004383">
    <property type="term" value="F:guanylate cyclase activity"/>
    <property type="evidence" value="ECO:0007669"/>
    <property type="project" value="TreeGrafter"/>
</dbReference>
<keyword evidence="5 9" id="KW-0472">Membrane</keyword>
<keyword evidence="2 9" id="KW-0812">Transmembrane</keyword>
<evidence type="ECO:0000256" key="6">
    <source>
        <dbReference type="ARBA" id="ARBA00023239"/>
    </source>
</evidence>
<dbReference type="InterPro" id="IPR057352">
    <property type="entry name" value="TPR_TmcB/C"/>
</dbReference>
<dbReference type="Pfam" id="PF25474">
    <property type="entry name" value="TPR_TmcB"/>
    <property type="match status" value="1"/>
</dbReference>
<dbReference type="GO" id="GO:0005886">
    <property type="term" value="C:plasma membrane"/>
    <property type="evidence" value="ECO:0007669"/>
    <property type="project" value="TreeGrafter"/>
</dbReference>
<dbReference type="GO" id="GO:0035556">
    <property type="term" value="P:intracellular signal transduction"/>
    <property type="evidence" value="ECO:0007669"/>
    <property type="project" value="InterPro"/>
</dbReference>
<comment type="similarity">
    <text evidence="7">Belongs to the adenylyl cyclase class-4/guanylyl cyclase family.</text>
</comment>
<keyword evidence="4 9" id="KW-1133">Transmembrane helix</keyword>
<dbReference type="InterPro" id="IPR029787">
    <property type="entry name" value="Nucleotide_cyclase"/>
</dbReference>
<dbReference type="CDD" id="cd00130">
    <property type="entry name" value="PAS"/>
    <property type="match status" value="1"/>
</dbReference>
<dbReference type="PROSITE" id="PS00452">
    <property type="entry name" value="GUANYLATE_CYCLASE_1"/>
    <property type="match status" value="1"/>
</dbReference>
<dbReference type="InParanoid" id="D2VIU3"/>
<evidence type="ECO:0000313" key="12">
    <source>
        <dbReference type="EMBL" id="EFC43412.1"/>
    </source>
</evidence>
<dbReference type="InterPro" id="IPR001054">
    <property type="entry name" value="A/G_cyclase"/>
</dbReference>
<feature type="domain" description="Guanylate cyclase" evidence="11">
    <location>
        <begin position="1244"/>
        <end position="1400"/>
    </location>
</feature>
<keyword evidence="3" id="KW-0547">Nucleotide-binding</keyword>
<dbReference type="Pfam" id="PF00211">
    <property type="entry name" value="Guanylate_cyc"/>
    <property type="match status" value="1"/>
</dbReference>
<sequence>MLLFSTTTINATSSDNNLAPTYKLETIAGGNLGDGYNGLDTPIGHPHAIAFYPRTIPTPLVNLVEDERPQDLIIIDRANNLIRKLTYNWTGVIVDPEQEVFDNIPTVVSTIAGVAASGSSSNENTDGLPANTVKLTNPNTVTVSLMTGDIYFVENNPTWSIKKIDINALLIQTQWLDSNNCVFSMSLLKRASSQHPNIFQQFKIREKMKQIESFNLKSKSTSNSFELTSQLDILEKNQNNLLVLHRNFWKEMASERINYSSVEKINRSIYALTTQCRNTLQNLIFNNKNNKTLLRLYGNFLENFEFNSELAQYYYNEASSIEEEEMKKKRRASVFSNATSNKRGTNRVMPLHETKANFEPYLFPVEEQPNEDDMESAFENPKMRKEQIFKNAISSQRSNSTTVIISLLYIFVCLCLVVSSIALSSYYSDAVISGVPFLQQVCQPSISPYSALRNVRATQNFVNTFMLFEYPWPISYQGNIISTKPNYFANSLKRLKEELEVYKTLIKLGQSNSFDETVYSDYSINNFTINYPNENSKDVTIYDLGSSSQKNVSILEFTNNMIKYTQNVINEFPWDLLQNISNNNNDAFTQSALLDLVASDKYFNPLKNYNFMFLFANRETASLAFDTFCARYLDRSIDSIELSTQNLVYYTGAVLVAFFLISIAYLSYMIFEMSHMTKIVKIYEKHLSKDVIGKIFHSLNNKTTDTANNADNTFSLAKMKSNISTIILISLITLFTCASIAMFYYESNANAFSSSKVMKNVRLSIQAATIIQRIGFNSGEVMTYFVASEISNKISPLAVNFKRNVTYGDPRLFNTVTNFNVLFDRVTTRLPTLSSMWSRLIYGDPNTGDDQILGRYSDVDSLVTQGVSSNCSDYLQKNNITLTMESYMMYCVGLETLLNDYLTLIPQLLTESRKQNTLQKAATPKGILLAPTDVALSHNQALRMSVALTNKFVTFMKVFVSSSSNPSFGVTIVFACLEFLACLVIFSLLYTIYMNYCGQLHSLRLMSQYIPVEVLERNETLRNFILYNNTNSLSTRMKKKDKSSSSSTSSISDLKNVFNSSVEGSIICNENHEIEFLNYSALKMFGMKPIDVLGTSISQLVESTQQDELNKCIKYIFKKSGKDSDKKDEDQDDEDVQLKQVKRESEEGNGKCEIVELDCIRRNQTKFPCKITLFTVKIQGERGSMRNILIVTMKDLTSEKKQNALLSEEKQKSDNLLKNILPTSVASRLKSGHTFIAEKLDDITCFFSDMVGFTAISSNMQATDLVMMLNSIVNGFDMLTEKYDLEKIKTIGDAYFAVGGLPGAATSDHPERVLKFAIETFGVINDFNSNRLKSVDNNEQEEVVKETDNELKVKSSSPPPQQINIRVGINTGSVVAGVIGMKKFAYDLWGDTINIASRMESTSKNGRIQISRSTYERVFDLGYDFEEREVDVKGKGIVKTYLLNDKHHRHLKNNPLLYSNNRSMPILFSN</sequence>
<dbReference type="PROSITE" id="PS50112">
    <property type="entry name" value="PAS"/>
    <property type="match status" value="1"/>
</dbReference>
<keyword evidence="6 7" id="KW-0456">Lyase</keyword>
<dbReference type="Gene3D" id="3.30.450.20">
    <property type="entry name" value="PAS domain"/>
    <property type="match status" value="1"/>
</dbReference>
<name>D2VIU3_NAEGR</name>
<dbReference type="InterPro" id="IPR018297">
    <property type="entry name" value="A/G_cyclase_CS"/>
</dbReference>
<dbReference type="GeneID" id="8852200"/>